<evidence type="ECO:0000313" key="2">
    <source>
        <dbReference type="Proteomes" id="UP000324222"/>
    </source>
</evidence>
<gene>
    <name evidence="1" type="ORF">E2C01_091433</name>
</gene>
<dbReference type="Proteomes" id="UP000324222">
    <property type="component" value="Unassembled WGS sequence"/>
</dbReference>
<name>A0A5B7JDY3_PORTR</name>
<sequence length="38" mass="4089">MAIGRLAVDLGSSKYFLVPVAFLICWDSISPATRSTAM</sequence>
<reference evidence="1 2" key="1">
    <citation type="submission" date="2019-05" db="EMBL/GenBank/DDBJ databases">
        <title>Another draft genome of Portunus trituberculatus and its Hox gene families provides insights of decapod evolution.</title>
        <authorList>
            <person name="Jeong J.-H."/>
            <person name="Song I."/>
            <person name="Kim S."/>
            <person name="Choi T."/>
            <person name="Kim D."/>
            <person name="Ryu S."/>
            <person name="Kim W."/>
        </authorList>
    </citation>
    <scope>NUCLEOTIDE SEQUENCE [LARGE SCALE GENOMIC DNA]</scope>
    <source>
        <tissue evidence="1">Muscle</tissue>
    </source>
</reference>
<evidence type="ECO:0000313" key="1">
    <source>
        <dbReference type="EMBL" id="MPC96191.1"/>
    </source>
</evidence>
<organism evidence="1 2">
    <name type="scientific">Portunus trituberculatus</name>
    <name type="common">Swimming crab</name>
    <name type="synonym">Neptunus trituberculatus</name>
    <dbReference type="NCBI Taxonomy" id="210409"/>
    <lineage>
        <taxon>Eukaryota</taxon>
        <taxon>Metazoa</taxon>
        <taxon>Ecdysozoa</taxon>
        <taxon>Arthropoda</taxon>
        <taxon>Crustacea</taxon>
        <taxon>Multicrustacea</taxon>
        <taxon>Malacostraca</taxon>
        <taxon>Eumalacostraca</taxon>
        <taxon>Eucarida</taxon>
        <taxon>Decapoda</taxon>
        <taxon>Pleocyemata</taxon>
        <taxon>Brachyura</taxon>
        <taxon>Eubrachyura</taxon>
        <taxon>Portunoidea</taxon>
        <taxon>Portunidae</taxon>
        <taxon>Portuninae</taxon>
        <taxon>Portunus</taxon>
    </lineage>
</organism>
<dbReference type="AlphaFoldDB" id="A0A5B7JDY3"/>
<keyword evidence="2" id="KW-1185">Reference proteome</keyword>
<proteinExistence type="predicted"/>
<comment type="caution">
    <text evidence="1">The sequence shown here is derived from an EMBL/GenBank/DDBJ whole genome shotgun (WGS) entry which is preliminary data.</text>
</comment>
<protein>
    <submittedName>
        <fullName evidence="1">Uncharacterized protein</fullName>
    </submittedName>
</protein>
<dbReference type="EMBL" id="VSRR010104962">
    <property type="protein sequence ID" value="MPC96191.1"/>
    <property type="molecule type" value="Genomic_DNA"/>
</dbReference>
<accession>A0A5B7JDY3</accession>